<proteinExistence type="predicted"/>
<keyword evidence="7" id="KW-1185">Reference proteome</keyword>
<dbReference type="OrthoDB" id="8189621at2"/>
<evidence type="ECO:0000313" key="7">
    <source>
        <dbReference type="Proteomes" id="UP000194137"/>
    </source>
</evidence>
<keyword evidence="5" id="KW-0472">Membrane</keyword>
<dbReference type="AlphaFoldDB" id="A0A1W6ZW17"/>
<dbReference type="PANTHER" id="PTHR30250:SF11">
    <property type="entry name" value="O-ANTIGEN TRANSPORTER-RELATED"/>
    <property type="match status" value="1"/>
</dbReference>
<dbReference type="STRING" id="1235591.CAK95_22540"/>
<gene>
    <name evidence="6" type="ORF">CAK95_22540</name>
</gene>
<keyword evidence="4" id="KW-1133">Transmembrane helix</keyword>
<evidence type="ECO:0000313" key="6">
    <source>
        <dbReference type="EMBL" id="ARQ01574.1"/>
    </source>
</evidence>
<evidence type="ECO:0000256" key="1">
    <source>
        <dbReference type="ARBA" id="ARBA00004651"/>
    </source>
</evidence>
<dbReference type="Proteomes" id="UP000194137">
    <property type="component" value="Chromosome"/>
</dbReference>
<evidence type="ECO:0000256" key="3">
    <source>
        <dbReference type="ARBA" id="ARBA00022692"/>
    </source>
</evidence>
<dbReference type="PANTHER" id="PTHR30250">
    <property type="entry name" value="PST FAMILY PREDICTED COLANIC ACID TRANSPORTER"/>
    <property type="match status" value="1"/>
</dbReference>
<reference evidence="6 7" key="1">
    <citation type="submission" date="2017-05" db="EMBL/GenBank/DDBJ databases">
        <title>Full genome sequence of Pseudorhodoplanes sinuspersici.</title>
        <authorList>
            <person name="Dastgheib S.M.M."/>
            <person name="Shavandi M."/>
            <person name="Tirandaz H."/>
        </authorList>
    </citation>
    <scope>NUCLEOTIDE SEQUENCE [LARGE SCALE GENOMIC DNA]</scope>
    <source>
        <strain evidence="6 7">RIPI110</strain>
    </source>
</reference>
<comment type="subcellular location">
    <subcellularLocation>
        <location evidence="1">Cell membrane</location>
        <topology evidence="1">Multi-pass membrane protein</topology>
    </subcellularLocation>
</comment>
<evidence type="ECO:0000256" key="2">
    <source>
        <dbReference type="ARBA" id="ARBA00022475"/>
    </source>
</evidence>
<sequence>MRSFLSLRFLFLRSSTAVSSVLTGLLQTFVFARVLSPEQFSLFVLVGAIGFTLLLCDLGATKILFVRLRQRHLDQSQEDSVAAQTSAIVTLYIALALVGAVLCFFAMSWLRPESWLQSLQFALFFVFTALNLAWFALRNIAVAVDQYVYFETLEVTRRFLTIFATAAMLLFLPVTAFLILINLMWIVVLTMCIRRLTAYGALTTRLRGQVQHLRHFWHENGRMLLRSSIFSVSEIYIYNFPYFFVPAFYGLGAPTIILDTAFKVFRGGSVAYSAACDIALPRQTQAFKERDLPALIRSTLIALGLCAIPTIGASLILLIAGKQLFAFLLGPAAVMPDVVPILIVLLVANMIQMVALSLLVHTGFFKEIAQAALVVVVAMTLGALFAFVAKLSIVDYMWIYAIIYSCGALIYVWLAWRGPIHIAQHNVPYAARKQTHAAE</sequence>
<keyword evidence="2" id="KW-1003">Cell membrane</keyword>
<protein>
    <submittedName>
        <fullName evidence="6">Uncharacterized protein</fullName>
    </submittedName>
</protein>
<keyword evidence="3" id="KW-0812">Transmembrane</keyword>
<accession>A0A1W6ZW17</accession>
<evidence type="ECO:0000256" key="4">
    <source>
        <dbReference type="ARBA" id="ARBA00022989"/>
    </source>
</evidence>
<name>A0A1W6ZW17_9HYPH</name>
<evidence type="ECO:0000256" key="5">
    <source>
        <dbReference type="ARBA" id="ARBA00023136"/>
    </source>
</evidence>
<dbReference type="GO" id="GO:0005886">
    <property type="term" value="C:plasma membrane"/>
    <property type="evidence" value="ECO:0007669"/>
    <property type="project" value="UniProtKB-SubCell"/>
</dbReference>
<organism evidence="6 7">
    <name type="scientific">Pseudorhodoplanes sinuspersici</name>
    <dbReference type="NCBI Taxonomy" id="1235591"/>
    <lineage>
        <taxon>Bacteria</taxon>
        <taxon>Pseudomonadati</taxon>
        <taxon>Pseudomonadota</taxon>
        <taxon>Alphaproteobacteria</taxon>
        <taxon>Hyphomicrobiales</taxon>
        <taxon>Pseudorhodoplanes</taxon>
    </lineage>
</organism>
<dbReference type="InterPro" id="IPR050833">
    <property type="entry name" value="Poly_Biosynth_Transport"/>
</dbReference>
<dbReference type="RefSeq" id="WP_086089965.1">
    <property type="nucleotide sequence ID" value="NZ_CP021112.1"/>
</dbReference>
<dbReference type="EMBL" id="CP021112">
    <property type="protein sequence ID" value="ARQ01574.1"/>
    <property type="molecule type" value="Genomic_DNA"/>
</dbReference>
<dbReference type="KEGG" id="psin:CAK95_22540"/>